<evidence type="ECO:0000313" key="4">
    <source>
        <dbReference type="EMBL" id="KAJ6224119.1"/>
    </source>
</evidence>
<feature type="region of interest" description="Disordered" evidence="1">
    <location>
        <begin position="60"/>
        <end position="84"/>
    </location>
</feature>
<feature type="region of interest" description="Disordered" evidence="1">
    <location>
        <begin position="1"/>
        <end position="28"/>
    </location>
</feature>
<keyword evidence="2" id="KW-0472">Membrane</keyword>
<dbReference type="Proteomes" id="UP001142055">
    <property type="component" value="Chromosome 1"/>
</dbReference>
<organism evidence="4 5">
    <name type="scientific">Blomia tropicalis</name>
    <name type="common">Mite</name>
    <dbReference type="NCBI Taxonomy" id="40697"/>
    <lineage>
        <taxon>Eukaryota</taxon>
        <taxon>Metazoa</taxon>
        <taxon>Ecdysozoa</taxon>
        <taxon>Arthropoda</taxon>
        <taxon>Chelicerata</taxon>
        <taxon>Arachnida</taxon>
        <taxon>Acari</taxon>
        <taxon>Acariformes</taxon>
        <taxon>Sarcoptiformes</taxon>
        <taxon>Astigmata</taxon>
        <taxon>Glycyphagoidea</taxon>
        <taxon>Echimyopodidae</taxon>
        <taxon>Blomia</taxon>
    </lineage>
</organism>
<dbReference type="SMART" id="SM00241">
    <property type="entry name" value="ZP"/>
    <property type="match status" value="1"/>
</dbReference>
<feature type="transmembrane region" description="Helical" evidence="2">
    <location>
        <begin position="431"/>
        <end position="453"/>
    </location>
</feature>
<keyword evidence="5" id="KW-1185">Reference proteome</keyword>
<sequence length="657" mass="74043">MLLYNESNKLMEEEEEGEEGEDEDERVASNHLSGKLFSIKPFFSNMSHSTSISTNHLNLRHQSNFPNTTTTSGTNSIRRQQPQQHLPPVELSAINWQTISSILIVVFLITLSSLAEAGTNDSRPLTPSNPRSNVQVNNFIFDPRVSAKCERNLMHITVQSDQSFNGIVHVRNYRRNPCQTYGNGSSIVTLTIDLLTQPNRPNYCGVQRVKGSEERSISLVVRLHRALELSDDKHFVITCGNTEFYNKNKNEKLMFKFVDAAGHKINKLYHGEQYRLRAEILSSSQDLQGASFSPNVATSSYHLYVRNCFIFNGNESDVELIDDNGCPKVGSVTSFKQIGHNIAEAEIVSMFKLPGTNQLHLQCMVELVDNCHFCEPTLCSNGTTRHGKQILMQPIDMQMLASTTAYVFEPDQLMTASYQANSNCTEWQFPWLIALCIMLAILLVIMMVVNIFLCSSISCSCFKHEDMCEQEPTIIEDYDPYKIDFFPPYDSRFSLNRNYHPNNGGGGGSFVSGNDSGEHFFGPNGSSHQHHHHQQQQHQQQRQSPSSSGARTSGPHHQSNHHHQSDLVQITNPTTVESQQHSNRPTVAAVRHTNGNVIQSRMNLTGKHVHNGGDGDSPKGRLKIPSTYHNFERQSPPRNRFSIIHIKLYEILICTIC</sequence>
<dbReference type="PANTHER" id="PTHR46560">
    <property type="entry name" value="CYPHER, ISOFORM B"/>
    <property type="match status" value="1"/>
</dbReference>
<dbReference type="EMBL" id="JAPWDV010000001">
    <property type="protein sequence ID" value="KAJ6224119.1"/>
    <property type="molecule type" value="Genomic_DNA"/>
</dbReference>
<protein>
    <recommendedName>
        <fullName evidence="3">ZP domain-containing protein</fullName>
    </recommendedName>
</protein>
<evidence type="ECO:0000256" key="1">
    <source>
        <dbReference type="SAM" id="MobiDB-lite"/>
    </source>
</evidence>
<dbReference type="InterPro" id="IPR001507">
    <property type="entry name" value="ZP_dom"/>
</dbReference>
<keyword evidence="2" id="KW-1133">Transmembrane helix</keyword>
<dbReference type="PROSITE" id="PS51034">
    <property type="entry name" value="ZP_2"/>
    <property type="match status" value="1"/>
</dbReference>
<comment type="caution">
    <text evidence="4">The sequence shown here is derived from an EMBL/GenBank/DDBJ whole genome shotgun (WGS) entry which is preliminary data.</text>
</comment>
<accession>A0A9Q0MEL0</accession>
<feature type="compositionally biased region" description="Acidic residues" evidence="1">
    <location>
        <begin position="12"/>
        <end position="25"/>
    </location>
</feature>
<keyword evidence="2" id="KW-0812">Transmembrane</keyword>
<reference evidence="4" key="1">
    <citation type="submission" date="2022-12" db="EMBL/GenBank/DDBJ databases">
        <title>Genome assemblies of Blomia tropicalis.</title>
        <authorList>
            <person name="Cui Y."/>
        </authorList>
    </citation>
    <scope>NUCLEOTIDE SEQUENCE</scope>
    <source>
        <tissue evidence="4">Adult mites</tissue>
    </source>
</reference>
<gene>
    <name evidence="4" type="ORF">RDWZM_002664</name>
</gene>
<feature type="region of interest" description="Disordered" evidence="1">
    <location>
        <begin position="504"/>
        <end position="565"/>
    </location>
</feature>
<feature type="domain" description="ZP" evidence="3">
    <location>
        <begin position="148"/>
        <end position="386"/>
    </location>
</feature>
<proteinExistence type="predicted"/>
<feature type="compositionally biased region" description="Low complexity" evidence="1">
    <location>
        <begin position="536"/>
        <end position="548"/>
    </location>
</feature>
<evidence type="ECO:0000313" key="5">
    <source>
        <dbReference type="Proteomes" id="UP001142055"/>
    </source>
</evidence>
<evidence type="ECO:0000259" key="3">
    <source>
        <dbReference type="PROSITE" id="PS51034"/>
    </source>
</evidence>
<evidence type="ECO:0000256" key="2">
    <source>
        <dbReference type="SAM" id="Phobius"/>
    </source>
</evidence>
<dbReference type="PANTHER" id="PTHR46560:SF9">
    <property type="entry name" value="ZP DOMAIN-CONTAINING PROTEIN"/>
    <property type="match status" value="1"/>
</dbReference>
<dbReference type="AlphaFoldDB" id="A0A9Q0MEL0"/>
<name>A0A9Q0MEL0_BLOTA</name>